<keyword evidence="4 7" id="KW-0472">Membrane</keyword>
<evidence type="ECO:0000259" key="10">
    <source>
        <dbReference type="PROSITE" id="PS50923"/>
    </source>
</evidence>
<accession>A0A3B3QLH3</accession>
<dbReference type="Pfam" id="PF00084">
    <property type="entry name" value="Sushi"/>
    <property type="match status" value="1"/>
</dbReference>
<dbReference type="PANTHER" id="PTHR13802:SF63">
    <property type="entry name" value="SUSHI DOMAIN-CONTAINING PROTEIN 2"/>
    <property type="match status" value="1"/>
</dbReference>
<dbReference type="InterPro" id="IPR001846">
    <property type="entry name" value="VWF_type-D"/>
</dbReference>
<organism evidence="13 14">
    <name type="scientific">Paramormyrops kingsleyae</name>
    <dbReference type="NCBI Taxonomy" id="1676925"/>
    <lineage>
        <taxon>Eukaryota</taxon>
        <taxon>Metazoa</taxon>
        <taxon>Chordata</taxon>
        <taxon>Craniata</taxon>
        <taxon>Vertebrata</taxon>
        <taxon>Euteleostomi</taxon>
        <taxon>Actinopterygii</taxon>
        <taxon>Neopterygii</taxon>
        <taxon>Teleostei</taxon>
        <taxon>Osteoglossocephala</taxon>
        <taxon>Osteoglossomorpha</taxon>
        <taxon>Osteoglossiformes</taxon>
        <taxon>Mormyridae</taxon>
        <taxon>Paramormyrops</taxon>
    </lineage>
</organism>
<keyword evidence="3 7" id="KW-1133">Transmembrane helix</keyword>
<reference evidence="13" key="1">
    <citation type="submission" date="2025-08" db="UniProtKB">
        <authorList>
            <consortium name="Ensembl"/>
        </authorList>
    </citation>
    <scope>IDENTIFICATION</scope>
</reference>
<dbReference type="InterPro" id="IPR000436">
    <property type="entry name" value="Sushi_SCR_CCP_dom"/>
</dbReference>
<evidence type="ECO:0000313" key="14">
    <source>
        <dbReference type="Proteomes" id="UP000261540"/>
    </source>
</evidence>
<dbReference type="Pfam" id="PF23263">
    <property type="entry name" value="C8-3_MUC4"/>
    <property type="match status" value="1"/>
</dbReference>
<evidence type="ECO:0000256" key="3">
    <source>
        <dbReference type="ARBA" id="ARBA00022989"/>
    </source>
</evidence>
<sequence length="846" mass="92676">MRNAGWMERLSMGPLILLVTSLCTVTALTCEGQCGQQLQACSCHATCSSLGTCCTDYRQFCLVVSPYSGTMFGGTDFVVLNATFPLDSTVICRYRPTQWQNETRLQSLLAAWVPKVRQTLCVAGRFNGDVYTAGYVDVEGRAHCISPLLYETGFVPFEISMDDGVTFNRTGMWLSVHSGKLEAEFKVALGNATQWQYYGTAGVGGCLSLSWKPWQIRADTVNIELWAYRETGEPYSVSWASEWKYLYSLGKGLPNNGSFSFVPKPAESPFSEWELGAVRVSAGSYPDGTRDVHAAWSEDHALAWHLGDAFRQDSVAWATAKCLAWDMLESRLPNFLNETLDCPCTLAQARADTGRFHTDYGCDIEKGSVCTYHPGSVHCVRAIQASPKYAAGQQCCYDATGSQVLTADSIGGSTPDRGHDWGSPPYRRPPRVPGASHWLYDVLSFYYCCLWSDNCQYYFKHRPSSDCRTYRAPKAGVAFGDPHFVTFDGISYTFNGQGEYYLVRAASKGLTIQGRTERVKMENGTLAKAAMLSAVSMQEKTSDIIEVRLASQRDHLQLLRNQQVLSFAEQSWMDLSGVFVFSPIPQNITVMFPSGAGVEARGRGGALAVTVLLPEEFSGDTLGLLGQMNGDPADDLVASDGQVLPPDQNSPEDLFSFGAGWQIENETSLFTYDSPYLLDTYCFAPKHNPDFVPAFSVPEDPSDPLYAQMSALCSGEGFPLCRFDTLAARSLDMGNATREAFLAHVSVVEDLRPVVSCGWLGPPSNGRKAGTQYLQGATVNFACDPDYVLSGSPERTCQADGHWSGDPTHCVRDNILGIVLGSVIGSIALVTLIATIVSHSKKQQRY</sequence>
<dbReference type="AlphaFoldDB" id="A0A3B3QLH3"/>
<feature type="domain" description="AMOP" evidence="9">
    <location>
        <begin position="314"/>
        <end position="462"/>
    </location>
</feature>
<feature type="domain" description="SMB" evidence="11">
    <location>
        <begin position="26"/>
        <end position="65"/>
    </location>
</feature>
<dbReference type="Proteomes" id="UP000261540">
    <property type="component" value="Unplaced"/>
</dbReference>
<feature type="disulfide bond" evidence="6">
    <location>
        <begin position="783"/>
        <end position="810"/>
    </location>
</feature>
<evidence type="ECO:0000259" key="12">
    <source>
        <dbReference type="PROSITE" id="PS51233"/>
    </source>
</evidence>
<dbReference type="Pfam" id="PF00094">
    <property type="entry name" value="VWD"/>
    <property type="match status" value="1"/>
</dbReference>
<dbReference type="InterPro" id="IPR036024">
    <property type="entry name" value="Somatomedin_B-like_dom_sf"/>
</dbReference>
<evidence type="ECO:0000256" key="7">
    <source>
        <dbReference type="SAM" id="Phobius"/>
    </source>
</evidence>
<dbReference type="SMART" id="SM00216">
    <property type="entry name" value="VWD"/>
    <property type="match status" value="1"/>
</dbReference>
<dbReference type="SUPFAM" id="SSF57535">
    <property type="entry name" value="Complement control module/SCR domain"/>
    <property type="match status" value="1"/>
</dbReference>
<reference evidence="13" key="2">
    <citation type="submission" date="2025-09" db="UniProtKB">
        <authorList>
            <consortium name="Ensembl"/>
        </authorList>
    </citation>
    <scope>IDENTIFICATION</scope>
</reference>
<dbReference type="Gene3D" id="4.10.410.20">
    <property type="match status" value="1"/>
</dbReference>
<comment type="caution">
    <text evidence="6">Lacks conserved residue(s) required for the propagation of feature annotation.</text>
</comment>
<dbReference type="Pfam" id="PF01033">
    <property type="entry name" value="Somatomedin_B"/>
    <property type="match status" value="1"/>
</dbReference>
<name>A0A3B3QLH3_9TELE</name>
<dbReference type="GeneTree" id="ENSGT00730000110943"/>
<dbReference type="PANTHER" id="PTHR13802">
    <property type="entry name" value="MUCIN 4-RELATED"/>
    <property type="match status" value="1"/>
</dbReference>
<keyword evidence="2 7" id="KW-0812">Transmembrane</keyword>
<evidence type="ECO:0000259" key="11">
    <source>
        <dbReference type="PROSITE" id="PS50958"/>
    </source>
</evidence>
<dbReference type="Pfam" id="PF03782">
    <property type="entry name" value="AMOP"/>
    <property type="match status" value="1"/>
</dbReference>
<dbReference type="GO" id="GO:0016020">
    <property type="term" value="C:membrane"/>
    <property type="evidence" value="ECO:0007669"/>
    <property type="project" value="UniProtKB-SubCell"/>
</dbReference>
<dbReference type="SMART" id="SM00723">
    <property type="entry name" value="AMOP"/>
    <property type="match status" value="1"/>
</dbReference>
<keyword evidence="8" id="KW-0732">Signal</keyword>
<dbReference type="PROSITE" id="PS00524">
    <property type="entry name" value="SMB_1"/>
    <property type="match status" value="1"/>
</dbReference>
<dbReference type="PROSITE" id="PS51233">
    <property type="entry name" value="VWFD"/>
    <property type="match status" value="1"/>
</dbReference>
<evidence type="ECO:0000256" key="6">
    <source>
        <dbReference type="PROSITE-ProRule" id="PRU00302"/>
    </source>
</evidence>
<dbReference type="InterPro" id="IPR056619">
    <property type="entry name" value="C8-3_MUC4"/>
</dbReference>
<evidence type="ECO:0000256" key="8">
    <source>
        <dbReference type="SAM" id="SignalP"/>
    </source>
</evidence>
<dbReference type="PROSITE" id="PS50856">
    <property type="entry name" value="AMOP"/>
    <property type="match status" value="1"/>
</dbReference>
<dbReference type="Gene3D" id="2.10.70.10">
    <property type="entry name" value="Complement Module, domain 1"/>
    <property type="match status" value="1"/>
</dbReference>
<dbReference type="InterPro" id="IPR005533">
    <property type="entry name" value="AMOP_dom"/>
</dbReference>
<dbReference type="InterPro" id="IPR001212">
    <property type="entry name" value="Somatomedin_B_dom"/>
</dbReference>
<feature type="chain" id="PRO_5017191655" evidence="8">
    <location>
        <begin position="28"/>
        <end position="846"/>
    </location>
</feature>
<evidence type="ECO:0000256" key="5">
    <source>
        <dbReference type="ARBA" id="ARBA00023157"/>
    </source>
</evidence>
<evidence type="ECO:0000256" key="4">
    <source>
        <dbReference type="ARBA" id="ARBA00023136"/>
    </source>
</evidence>
<dbReference type="InterPro" id="IPR051495">
    <property type="entry name" value="Epithelial_Barrier/Signaling"/>
</dbReference>
<evidence type="ECO:0000259" key="9">
    <source>
        <dbReference type="PROSITE" id="PS50856"/>
    </source>
</evidence>
<feature type="domain" description="VWFD" evidence="12">
    <location>
        <begin position="474"/>
        <end position="669"/>
    </location>
</feature>
<dbReference type="PROSITE" id="PS50958">
    <property type="entry name" value="SMB_2"/>
    <property type="match status" value="1"/>
</dbReference>
<keyword evidence="14" id="KW-1185">Reference proteome</keyword>
<dbReference type="Ensembl" id="ENSPKIT00000031638.1">
    <property type="protein sequence ID" value="ENSPKIP00000007577.1"/>
    <property type="gene ID" value="ENSPKIG00000023406.1"/>
</dbReference>
<dbReference type="SMART" id="SM00032">
    <property type="entry name" value="CCP"/>
    <property type="match status" value="1"/>
</dbReference>
<dbReference type="SUPFAM" id="SSF90188">
    <property type="entry name" value="Somatomedin B domain"/>
    <property type="match status" value="1"/>
</dbReference>
<keyword evidence="5 6" id="KW-1015">Disulfide bond</keyword>
<keyword evidence="6" id="KW-0768">Sushi</keyword>
<feature type="domain" description="Sushi" evidence="10">
    <location>
        <begin position="755"/>
        <end position="812"/>
    </location>
</feature>
<feature type="transmembrane region" description="Helical" evidence="7">
    <location>
        <begin position="815"/>
        <end position="837"/>
    </location>
</feature>
<dbReference type="CDD" id="cd00033">
    <property type="entry name" value="CCP"/>
    <property type="match status" value="1"/>
</dbReference>
<protein>
    <submittedName>
        <fullName evidence="13">Sushi domain containing 2</fullName>
    </submittedName>
</protein>
<evidence type="ECO:0000313" key="13">
    <source>
        <dbReference type="Ensembl" id="ENSPKIP00000007577.1"/>
    </source>
</evidence>
<feature type="signal peptide" evidence="8">
    <location>
        <begin position="1"/>
        <end position="27"/>
    </location>
</feature>
<dbReference type="InterPro" id="IPR035976">
    <property type="entry name" value="Sushi/SCR/CCP_sf"/>
</dbReference>
<comment type="subcellular location">
    <subcellularLocation>
        <location evidence="1">Membrane</location>
    </subcellularLocation>
</comment>
<dbReference type="PROSITE" id="PS50923">
    <property type="entry name" value="SUSHI"/>
    <property type="match status" value="1"/>
</dbReference>
<proteinExistence type="predicted"/>
<evidence type="ECO:0000256" key="1">
    <source>
        <dbReference type="ARBA" id="ARBA00004370"/>
    </source>
</evidence>
<dbReference type="STRING" id="1676925.ENSPKIP00000007577"/>
<evidence type="ECO:0000256" key="2">
    <source>
        <dbReference type="ARBA" id="ARBA00022692"/>
    </source>
</evidence>